<gene>
    <name evidence="3" type="ORF">EDD28_0943</name>
</gene>
<dbReference type="SUPFAM" id="SSF53474">
    <property type="entry name" value="alpha/beta-Hydrolases"/>
    <property type="match status" value="1"/>
</dbReference>
<evidence type="ECO:0000313" key="3">
    <source>
        <dbReference type="EMBL" id="ROR96360.1"/>
    </source>
</evidence>
<keyword evidence="3" id="KW-0378">Hydrolase</keyword>
<keyword evidence="4" id="KW-1185">Reference proteome</keyword>
<dbReference type="Pfam" id="PF06259">
    <property type="entry name" value="Abhydrolase_8"/>
    <property type="match status" value="1"/>
</dbReference>
<dbReference type="AlphaFoldDB" id="A0A3N2D9A3"/>
<dbReference type="OrthoDB" id="3259161at2"/>
<protein>
    <submittedName>
        <fullName evidence="3">Alpha/beta hydrolase family protein</fullName>
    </submittedName>
</protein>
<dbReference type="RefSeq" id="WP_123738549.1">
    <property type="nucleotide sequence ID" value="NZ_RKHQ01000001.1"/>
</dbReference>
<evidence type="ECO:0000313" key="4">
    <source>
        <dbReference type="Proteomes" id="UP000275356"/>
    </source>
</evidence>
<dbReference type="Proteomes" id="UP000275356">
    <property type="component" value="Unassembled WGS sequence"/>
</dbReference>
<evidence type="ECO:0000259" key="2">
    <source>
        <dbReference type="Pfam" id="PF06259"/>
    </source>
</evidence>
<dbReference type="Gene3D" id="3.40.50.1820">
    <property type="entry name" value="alpha/beta hydrolase"/>
    <property type="match status" value="1"/>
</dbReference>
<proteinExistence type="predicted"/>
<dbReference type="EMBL" id="RKHQ01000001">
    <property type="protein sequence ID" value="ROR96360.1"/>
    <property type="molecule type" value="Genomic_DNA"/>
</dbReference>
<dbReference type="InterPro" id="IPR029058">
    <property type="entry name" value="AB_hydrolase_fold"/>
</dbReference>
<feature type="region of interest" description="Disordered" evidence="1">
    <location>
        <begin position="179"/>
        <end position="203"/>
    </location>
</feature>
<organism evidence="3 4">
    <name type="scientific">Salana multivorans</name>
    <dbReference type="NCBI Taxonomy" id="120377"/>
    <lineage>
        <taxon>Bacteria</taxon>
        <taxon>Bacillati</taxon>
        <taxon>Actinomycetota</taxon>
        <taxon>Actinomycetes</taxon>
        <taxon>Micrococcales</taxon>
        <taxon>Beutenbergiaceae</taxon>
        <taxon>Salana</taxon>
    </lineage>
</organism>
<accession>A0A3N2D9A3</accession>
<dbReference type="GO" id="GO:0016787">
    <property type="term" value="F:hydrolase activity"/>
    <property type="evidence" value="ECO:0007669"/>
    <property type="project" value="UniProtKB-KW"/>
</dbReference>
<comment type="caution">
    <text evidence="3">The sequence shown here is derived from an EMBL/GenBank/DDBJ whole genome shotgun (WGS) entry which is preliminary data.</text>
</comment>
<feature type="region of interest" description="Disordered" evidence="1">
    <location>
        <begin position="574"/>
        <end position="598"/>
    </location>
</feature>
<name>A0A3N2D9A3_9MICO</name>
<evidence type="ECO:0000256" key="1">
    <source>
        <dbReference type="SAM" id="MobiDB-lite"/>
    </source>
</evidence>
<feature type="domain" description="DUF1023" evidence="2">
    <location>
        <begin position="314"/>
        <end position="480"/>
    </location>
</feature>
<reference evidence="3 4" key="1">
    <citation type="submission" date="2018-11" db="EMBL/GenBank/DDBJ databases">
        <title>Sequencing the genomes of 1000 actinobacteria strains.</title>
        <authorList>
            <person name="Klenk H.-P."/>
        </authorList>
    </citation>
    <scope>NUCLEOTIDE SEQUENCE [LARGE SCALE GENOMIC DNA]</scope>
    <source>
        <strain evidence="3 4">DSM 13521</strain>
    </source>
</reference>
<sequence length="598" mass="62626">MSTIEVPPALPEIPELPGDAASVETFADELLRASTTLDDLDTTATTTSTIDGWSGDASDGYARHVRSVATDAGTMSLTLRAVARAAQGYGDELLRLEAVRNLLETDAQDYASRRSTLLADIAAGTEDDVPELRARAETLARTEAAVASDIAAWQRDVEANDTDMLDALARYATLELARQETSGGDPADAAMTRPGAPGSGATPEQVAAWWDGLSEDERLAVIAANPELIGSADGLPADVRDQANRILLDNDLEALEGLEAEGTYLHPDQQRRLDNARAAQAALEDADAWTDPITNEKPGGLLHLYDPTAFGGDGTIAIAVGNPDTADNVSTLVPGIGTDGTSAGTYTEAAGNLYDSARLSDPGSTTAVLMWIGYDHPSGPGDVHTYGSGNAEAGGERLAQYVSGLQATRGDDQPHMTVIGHSYGSVTMSYAATDHGLGDMVDDLVYIGSPGAGSAGSASDLGSATVWAGNASRDPVVMTANNGWINAGGLSQGRDVGEDTFGAIRFQAEHPDRNLGDLEDQPSQGDILISGLATGAADHSRYWTPGSESLFNLGQIIVDDDDEVLRAGYVHDPWYAGPQDPEWGRTPTPIDPNRGPDR</sequence>
<dbReference type="InterPro" id="IPR010427">
    <property type="entry name" value="DUF1023"/>
</dbReference>